<accession>A0A382NB60</accession>
<name>A0A382NB60_9ZZZZ</name>
<dbReference type="EMBL" id="UINC01098781">
    <property type="protein sequence ID" value="SVC57565.1"/>
    <property type="molecule type" value="Genomic_DNA"/>
</dbReference>
<dbReference type="SUPFAM" id="SSF88713">
    <property type="entry name" value="Glycoside hydrolase/deacetylase"/>
    <property type="match status" value="1"/>
</dbReference>
<dbReference type="InterPro" id="IPR002509">
    <property type="entry name" value="NODB_dom"/>
</dbReference>
<organism evidence="4">
    <name type="scientific">marine metagenome</name>
    <dbReference type="NCBI Taxonomy" id="408172"/>
    <lineage>
        <taxon>unclassified sequences</taxon>
        <taxon>metagenomes</taxon>
        <taxon>ecological metagenomes</taxon>
    </lineage>
</organism>
<evidence type="ECO:0000256" key="1">
    <source>
        <dbReference type="ARBA" id="ARBA00004613"/>
    </source>
</evidence>
<dbReference type="Gene3D" id="3.20.20.370">
    <property type="entry name" value="Glycoside hydrolase/deacetylase"/>
    <property type="match status" value="1"/>
</dbReference>
<evidence type="ECO:0000256" key="2">
    <source>
        <dbReference type="ARBA" id="ARBA00022729"/>
    </source>
</evidence>
<dbReference type="GO" id="GO:0016810">
    <property type="term" value="F:hydrolase activity, acting on carbon-nitrogen (but not peptide) bonds"/>
    <property type="evidence" value="ECO:0007669"/>
    <property type="project" value="InterPro"/>
</dbReference>
<dbReference type="GO" id="GO:0005975">
    <property type="term" value="P:carbohydrate metabolic process"/>
    <property type="evidence" value="ECO:0007669"/>
    <property type="project" value="InterPro"/>
</dbReference>
<feature type="domain" description="NodB homology" evidence="3">
    <location>
        <begin position="63"/>
        <end position="255"/>
    </location>
</feature>
<gene>
    <name evidence="4" type="ORF">METZ01_LOCUS310419</name>
</gene>
<sequence length="255" mass="30521">MNNLTIVMYHYVRDLKNSRYPDIKGLDINLFKEQIDYMQKHYHIITMEEVIHSIDNQVKIPEKSVLLTFDDAYSDHYNNVFPILDKYKLQGSFYTPSKAITEHTVLDVNKIHFILASVEDKLNLVNDLKELVKFYQKEYQLEDFDYYYKKLAQASRLDTKDVIFIKRLLQVELVEELRINIVDTLFEKYIGMSENAFSRELYMNEEQLKHMLRSGHHIGNHGYNHYWWNSLNREEMSQELDLSISFLEKLGVDMN</sequence>
<reference evidence="4" key="1">
    <citation type="submission" date="2018-05" db="EMBL/GenBank/DDBJ databases">
        <authorList>
            <person name="Lanie J.A."/>
            <person name="Ng W.-L."/>
            <person name="Kazmierczak K.M."/>
            <person name="Andrzejewski T.M."/>
            <person name="Davidsen T.M."/>
            <person name="Wayne K.J."/>
            <person name="Tettelin H."/>
            <person name="Glass J.I."/>
            <person name="Rusch D."/>
            <person name="Podicherti R."/>
            <person name="Tsui H.-C.T."/>
            <person name="Winkler M.E."/>
        </authorList>
    </citation>
    <scope>NUCLEOTIDE SEQUENCE</scope>
</reference>
<dbReference type="InterPro" id="IPR011330">
    <property type="entry name" value="Glyco_hydro/deAcase_b/a-brl"/>
</dbReference>
<dbReference type="Pfam" id="PF01522">
    <property type="entry name" value="Polysacc_deac_1"/>
    <property type="match status" value="2"/>
</dbReference>
<dbReference type="AlphaFoldDB" id="A0A382NB60"/>
<dbReference type="GO" id="GO:0005576">
    <property type="term" value="C:extracellular region"/>
    <property type="evidence" value="ECO:0007669"/>
    <property type="project" value="UniProtKB-SubCell"/>
</dbReference>
<evidence type="ECO:0000259" key="3">
    <source>
        <dbReference type="PROSITE" id="PS51677"/>
    </source>
</evidence>
<comment type="subcellular location">
    <subcellularLocation>
        <location evidence="1">Secreted</location>
    </subcellularLocation>
</comment>
<feature type="non-terminal residue" evidence="4">
    <location>
        <position position="255"/>
    </location>
</feature>
<dbReference type="InterPro" id="IPR051398">
    <property type="entry name" value="Polysacch_Deacetylase"/>
</dbReference>
<dbReference type="PANTHER" id="PTHR34216:SF3">
    <property type="entry name" value="POLY-BETA-1,6-N-ACETYL-D-GLUCOSAMINE N-DEACETYLASE"/>
    <property type="match status" value="1"/>
</dbReference>
<protein>
    <recommendedName>
        <fullName evidence="3">NodB homology domain-containing protein</fullName>
    </recommendedName>
</protein>
<dbReference type="PANTHER" id="PTHR34216">
    <property type="match status" value="1"/>
</dbReference>
<proteinExistence type="predicted"/>
<keyword evidence="2" id="KW-0732">Signal</keyword>
<evidence type="ECO:0000313" key="4">
    <source>
        <dbReference type="EMBL" id="SVC57565.1"/>
    </source>
</evidence>
<dbReference type="PROSITE" id="PS51677">
    <property type="entry name" value="NODB"/>
    <property type="match status" value="1"/>
</dbReference>